<dbReference type="AlphaFoldDB" id="A0A4S9ERQ1"/>
<evidence type="ECO:0000313" key="1">
    <source>
        <dbReference type="EMBL" id="THX37219.1"/>
    </source>
</evidence>
<dbReference type="Proteomes" id="UP000308953">
    <property type="component" value="Unassembled WGS sequence"/>
</dbReference>
<proteinExistence type="predicted"/>
<organism evidence="1 2">
    <name type="scientific">Aureobasidium pullulans</name>
    <name type="common">Black yeast</name>
    <name type="synonym">Pullularia pullulans</name>
    <dbReference type="NCBI Taxonomy" id="5580"/>
    <lineage>
        <taxon>Eukaryota</taxon>
        <taxon>Fungi</taxon>
        <taxon>Dikarya</taxon>
        <taxon>Ascomycota</taxon>
        <taxon>Pezizomycotina</taxon>
        <taxon>Dothideomycetes</taxon>
        <taxon>Dothideomycetidae</taxon>
        <taxon>Dothideales</taxon>
        <taxon>Saccotheciaceae</taxon>
        <taxon>Aureobasidium</taxon>
    </lineage>
</organism>
<accession>A0A4S9ERQ1</accession>
<evidence type="ECO:0000313" key="2">
    <source>
        <dbReference type="Proteomes" id="UP000308953"/>
    </source>
</evidence>
<comment type="caution">
    <text evidence="1">The sequence shown here is derived from an EMBL/GenBank/DDBJ whole genome shotgun (WGS) entry which is preliminary data.</text>
</comment>
<sequence>MTIHEPPYLRSSDKMAIENVMMETQQVKTYAVCCTADLKIEFLIEVHQREQEERLIPIFTVVHDLKTRLNGTTKELRSDDKILKSPFAGLDYPEVQRLLQQMVKDTGSKIDTKWFLVLDDESERTSSGVIVVVEGEYVRSVRVTYPTTSRDLAAASVAHPGIDEMIELANDKYNGILQD</sequence>
<protein>
    <submittedName>
        <fullName evidence="1">Uncharacterized protein</fullName>
    </submittedName>
</protein>
<name>A0A4S9ERQ1_AURPU</name>
<reference evidence="1 2" key="1">
    <citation type="submission" date="2018-10" db="EMBL/GenBank/DDBJ databases">
        <title>Fifty Aureobasidium pullulans genomes reveal a recombining polyextremotolerant generalist.</title>
        <authorList>
            <person name="Gostincar C."/>
            <person name="Turk M."/>
            <person name="Zajc J."/>
            <person name="Gunde-Cimerman N."/>
        </authorList>
    </citation>
    <scope>NUCLEOTIDE SEQUENCE [LARGE SCALE GENOMIC DNA]</scope>
    <source>
        <strain evidence="1 2">EXF-9785</strain>
    </source>
</reference>
<dbReference type="EMBL" id="QZAV01000138">
    <property type="protein sequence ID" value="THX37219.1"/>
    <property type="molecule type" value="Genomic_DNA"/>
</dbReference>
<gene>
    <name evidence="1" type="ORF">D6D10_06049</name>
</gene>